<evidence type="ECO:0000313" key="1">
    <source>
        <dbReference type="EMBL" id="MBD2861592.1"/>
    </source>
</evidence>
<dbReference type="RefSeq" id="WP_190925731.1">
    <property type="nucleotide sequence ID" value="NZ_JACXJA010000006.1"/>
</dbReference>
<keyword evidence="2" id="KW-1185">Reference proteome</keyword>
<dbReference type="CDD" id="cd19958">
    <property type="entry name" value="pyocin_knob"/>
    <property type="match status" value="1"/>
</dbReference>
<protein>
    <recommendedName>
        <fullName evidence="3">Tail fiber protein</fullName>
    </recommendedName>
</protein>
<dbReference type="EMBL" id="JACXJA010000006">
    <property type="protein sequence ID" value="MBD2861592.1"/>
    <property type="molecule type" value="Genomic_DNA"/>
</dbReference>
<name>A0A927C7R8_9BACL</name>
<evidence type="ECO:0008006" key="3">
    <source>
        <dbReference type="Google" id="ProtNLM"/>
    </source>
</evidence>
<gene>
    <name evidence="1" type="ORF">IDH45_06250</name>
</gene>
<dbReference type="AlphaFoldDB" id="A0A927C7R8"/>
<sequence>MAYTPITWKDRAVEKPRTYTIQDNGDGTVTLIPAPGTVYEGGTPVNAGNMNHIEQGIAAAWDHANRIAEDLLPAGTDFNIVTKSGFYRIQEGNYNAPPGSDWGTMVVTHKPGTDTISQLVFAATAPRMWVRTGNPPNVGGAGAWSAWVELITSAGGQTINGNLTLAAGGAIMFNPGDGLEARWISKYHGSDVLNATSAEFRVQNNIVWHTGMLRINNGVLEVLIGGEWIPVGGGGPLSESRRLASASTAVPQNTWTTLIDLNMRGRVEFLDFKSSSADDQDPSTYYTATYRITMDGKVVSTPSQFVTTHPGMIFTYLYNPVGGTTQPVPAPIYFNQRFLLEAHFDKPGNTSSYTLDYRQAY</sequence>
<dbReference type="Proteomes" id="UP000639396">
    <property type="component" value="Unassembled WGS sequence"/>
</dbReference>
<proteinExistence type="predicted"/>
<organism evidence="1 2">
    <name type="scientific">Paenibacillus oceani</name>
    <dbReference type="NCBI Taxonomy" id="2772510"/>
    <lineage>
        <taxon>Bacteria</taxon>
        <taxon>Bacillati</taxon>
        <taxon>Bacillota</taxon>
        <taxon>Bacilli</taxon>
        <taxon>Bacillales</taxon>
        <taxon>Paenibacillaceae</taxon>
        <taxon>Paenibacillus</taxon>
    </lineage>
</organism>
<reference evidence="1" key="1">
    <citation type="submission" date="2020-09" db="EMBL/GenBank/DDBJ databases">
        <title>A novel bacterium of genus Paenibacillus, isolated from South China Sea.</title>
        <authorList>
            <person name="Huang H."/>
            <person name="Mo K."/>
            <person name="Hu Y."/>
        </authorList>
    </citation>
    <scope>NUCLEOTIDE SEQUENCE</scope>
    <source>
        <strain evidence="1">IB182363</strain>
    </source>
</reference>
<comment type="caution">
    <text evidence="1">The sequence shown here is derived from an EMBL/GenBank/DDBJ whole genome shotgun (WGS) entry which is preliminary data.</text>
</comment>
<evidence type="ECO:0000313" key="2">
    <source>
        <dbReference type="Proteomes" id="UP000639396"/>
    </source>
</evidence>
<accession>A0A927C7R8</accession>